<proteinExistence type="predicted"/>
<gene>
    <name evidence="1" type="ORF">IFO71_20750</name>
</gene>
<keyword evidence="2" id="KW-1185">Reference proteome</keyword>
<protein>
    <submittedName>
        <fullName evidence="1">Uncharacterized protein</fullName>
    </submittedName>
</protein>
<dbReference type="AlphaFoldDB" id="A0AAW3ZRL8"/>
<dbReference type="RefSeq" id="WP_192031601.1">
    <property type="nucleotide sequence ID" value="NZ_JACYTR010000092.1"/>
</dbReference>
<dbReference type="EMBL" id="JACYTR010000092">
    <property type="protein sequence ID" value="MBD8528185.1"/>
    <property type="molecule type" value="Genomic_DNA"/>
</dbReference>
<comment type="caution">
    <text evidence="1">The sequence shown here is derived from an EMBL/GenBank/DDBJ whole genome shotgun (WGS) entry which is preliminary data.</text>
</comment>
<evidence type="ECO:0000313" key="1">
    <source>
        <dbReference type="EMBL" id="MBD8528185.1"/>
    </source>
</evidence>
<dbReference type="Proteomes" id="UP000613768">
    <property type="component" value="Unassembled WGS sequence"/>
</dbReference>
<accession>A0AAW3ZRL8</accession>
<organism evidence="1 2">
    <name type="scientific">Pseudomarimonas arenosa</name>
    <dbReference type="NCBI Taxonomy" id="2774145"/>
    <lineage>
        <taxon>Bacteria</taxon>
        <taxon>Pseudomonadati</taxon>
        <taxon>Pseudomonadota</taxon>
        <taxon>Gammaproteobacteria</taxon>
        <taxon>Lysobacterales</taxon>
        <taxon>Lysobacteraceae</taxon>
        <taxon>Pseudomarimonas</taxon>
    </lineage>
</organism>
<sequence>MAKSTRRITLELPEEFIALCASDQVEPEFVLRGFIADLCGLISWQNAPRSDGYNSNGSDERMYAQQYYERVGYPYWHRLRD</sequence>
<name>A0AAW3ZRL8_9GAMM</name>
<reference evidence="1 2" key="1">
    <citation type="submission" date="2020-09" db="EMBL/GenBank/DDBJ databases">
        <title>Pseudoxanthomonas sp. CAU 1598 isolated from sand of Yaerae Beach.</title>
        <authorList>
            <person name="Kim W."/>
        </authorList>
    </citation>
    <scope>NUCLEOTIDE SEQUENCE [LARGE SCALE GENOMIC DNA]</scope>
    <source>
        <strain evidence="1 2">CAU 1598</strain>
    </source>
</reference>
<evidence type="ECO:0000313" key="2">
    <source>
        <dbReference type="Proteomes" id="UP000613768"/>
    </source>
</evidence>